<sequence>MAASKQAAQNQHYVPKFILRNFLIDERKEKVAVFSKRTGEIITPSIKGIMAERRFHDFVVDDRYRASFEDAISRIEDTVLPTYRRVVAEERLTHDPEEKATLAFLMAFQLVRTRSQRDQFRQMEKLLSSKLERLGGKLEDLEGWEPLTDDLLTLQHMKLVQDSIVEFTREIASKDLLLQKAPPERALYLSDNPVTLHNGQPADSLFGNIGLAVKGIEIYMPLSPSLTLCAWCPSLLGKMRSDLSKSRNEAAAQALAAVQCGRLSTSAMKQTMDKLNEVLFPVISMIEAADKGLPQPLASANVDYLNSLQLRAAREFVICQRQDFDLARRFMAENPGHEGRKMRDASQA</sequence>
<evidence type="ECO:0008006" key="3">
    <source>
        <dbReference type="Google" id="ProtNLM"/>
    </source>
</evidence>
<reference evidence="1 2" key="1">
    <citation type="submission" date="2020-03" db="EMBL/GenBank/DDBJ databases">
        <title>Genomic Encyclopedia of Type Strains, Phase IV (KMG-IV): sequencing the most valuable type-strain genomes for metagenomic binning, comparative biology and taxonomic classification.</title>
        <authorList>
            <person name="Goeker M."/>
        </authorList>
    </citation>
    <scope>NUCLEOTIDE SEQUENCE [LARGE SCALE GENOMIC DNA]</scope>
    <source>
        <strain evidence="1 2">DSM 16846</strain>
    </source>
</reference>
<dbReference type="Proteomes" id="UP000558192">
    <property type="component" value="Unassembled WGS sequence"/>
</dbReference>
<protein>
    <recommendedName>
        <fullName evidence="3">DUF4238 domain-containing protein</fullName>
    </recommendedName>
</protein>
<proteinExistence type="predicted"/>
<dbReference type="Pfam" id="PF14022">
    <property type="entry name" value="DUF4238"/>
    <property type="match status" value="1"/>
</dbReference>
<dbReference type="EMBL" id="JAATJC010000001">
    <property type="protein sequence ID" value="NJC06435.1"/>
    <property type="molecule type" value="Genomic_DNA"/>
</dbReference>
<accession>A0A7X5Y7T7</accession>
<name>A0A7X5Y7T7_9SPHN</name>
<dbReference type="AlphaFoldDB" id="A0A7X5Y7T7"/>
<gene>
    <name evidence="1" type="ORF">GGQ97_002228</name>
</gene>
<dbReference type="InterPro" id="IPR025332">
    <property type="entry name" value="DUF4238"/>
</dbReference>
<keyword evidence="2" id="KW-1185">Reference proteome</keyword>
<comment type="caution">
    <text evidence="1">The sequence shown here is derived from an EMBL/GenBank/DDBJ whole genome shotgun (WGS) entry which is preliminary data.</text>
</comment>
<organism evidence="1 2">
    <name type="scientific">Sphingomonas kaistensis</name>
    <dbReference type="NCBI Taxonomy" id="298708"/>
    <lineage>
        <taxon>Bacteria</taxon>
        <taxon>Pseudomonadati</taxon>
        <taxon>Pseudomonadota</taxon>
        <taxon>Alphaproteobacteria</taxon>
        <taxon>Sphingomonadales</taxon>
        <taxon>Sphingomonadaceae</taxon>
        <taxon>Sphingomonas</taxon>
    </lineage>
</organism>
<dbReference type="RefSeq" id="WP_168069648.1">
    <property type="nucleotide sequence ID" value="NZ_JAATJC010000001.1"/>
</dbReference>
<evidence type="ECO:0000313" key="2">
    <source>
        <dbReference type="Proteomes" id="UP000558192"/>
    </source>
</evidence>
<evidence type="ECO:0000313" key="1">
    <source>
        <dbReference type="EMBL" id="NJC06435.1"/>
    </source>
</evidence>